<protein>
    <submittedName>
        <fullName evidence="5">PTS lactose/cellobiose transporter subunit IIA</fullName>
    </submittedName>
</protein>
<proteinExistence type="predicted"/>
<dbReference type="SUPFAM" id="SSF46973">
    <property type="entry name" value="Enzyme IIa from lactose specific PTS, IIa-lac"/>
    <property type="match status" value="1"/>
</dbReference>
<dbReference type="PANTHER" id="PTHR34382:SF7">
    <property type="entry name" value="PTS SYSTEM N,N'-DIACETYLCHITOBIOSE-SPECIFIC EIIA COMPONENT"/>
    <property type="match status" value="1"/>
</dbReference>
<organism evidence="5 6">
    <name type="scientific">Selenomonas caprae</name>
    <dbReference type="NCBI Taxonomy" id="2606905"/>
    <lineage>
        <taxon>Bacteria</taxon>
        <taxon>Bacillati</taxon>
        <taxon>Bacillota</taxon>
        <taxon>Negativicutes</taxon>
        <taxon>Selenomonadales</taxon>
        <taxon>Selenomonadaceae</taxon>
        <taxon>Selenomonas</taxon>
    </lineage>
</organism>
<comment type="caution">
    <text evidence="5">The sequence shown here is derived from an EMBL/GenBank/DDBJ whole genome shotgun (WGS) entry which is preliminary data.</text>
</comment>
<dbReference type="EMBL" id="VTOZ01000009">
    <property type="protein sequence ID" value="TYZ29300.1"/>
    <property type="molecule type" value="Genomic_DNA"/>
</dbReference>
<keyword evidence="3" id="KW-0808">Transferase</keyword>
<keyword evidence="6" id="KW-1185">Reference proteome</keyword>
<keyword evidence="2" id="KW-0762">Sugar transport</keyword>
<dbReference type="GO" id="GO:0009401">
    <property type="term" value="P:phosphoenolpyruvate-dependent sugar phosphotransferase system"/>
    <property type="evidence" value="ECO:0007669"/>
    <property type="project" value="UniProtKB-KW"/>
</dbReference>
<reference evidence="5 6" key="1">
    <citation type="submission" date="2019-08" db="EMBL/GenBank/DDBJ databases">
        <title>Selenomonas sp. mPRGC5 and Selenomonas sp. mPRGC8 isolated from ruminal fluid of dairy goat (Capra hircus).</title>
        <authorList>
            <person name="Poothong S."/>
            <person name="Nuengjamnong C."/>
            <person name="Tanasupawat S."/>
        </authorList>
    </citation>
    <scope>NUCLEOTIDE SEQUENCE [LARGE SCALE GENOMIC DNA]</scope>
    <source>
        <strain evidence="6">mPRGC8</strain>
    </source>
</reference>
<accession>A0A5D6WNA7</accession>
<dbReference type="AlphaFoldDB" id="A0A5D6WNA7"/>
<dbReference type="InterPro" id="IPR036542">
    <property type="entry name" value="PTS_IIA_lac/cel_sf"/>
</dbReference>
<dbReference type="Gene3D" id="1.20.58.80">
    <property type="entry name" value="Phosphotransferase system, lactose/cellobiose-type IIA subunit"/>
    <property type="match status" value="1"/>
</dbReference>
<dbReference type="InterPro" id="IPR003188">
    <property type="entry name" value="PTS_IIA_lac/cel"/>
</dbReference>
<evidence type="ECO:0000256" key="3">
    <source>
        <dbReference type="ARBA" id="ARBA00022679"/>
    </source>
</evidence>
<sequence length="133" mass="14683">MCSDTKSAGQSLRARRENMRMEASRELLLQKMLKAANDARLSYLKAIHAARNRDFDKAKNLLETGDGHADIGHEIHTSLMQEILSLSGKELLLLIHAEDQLTGAEGNKALAVESIHIYQAMQYAQSNVGSHAV</sequence>
<evidence type="ECO:0000256" key="4">
    <source>
        <dbReference type="ARBA" id="ARBA00022683"/>
    </source>
</evidence>
<keyword evidence="4" id="KW-0598">Phosphotransferase system</keyword>
<evidence type="ECO:0000313" key="6">
    <source>
        <dbReference type="Proteomes" id="UP000322783"/>
    </source>
</evidence>
<dbReference type="PANTHER" id="PTHR34382">
    <property type="entry name" value="PTS SYSTEM N,N'-DIACETYLCHITOBIOSE-SPECIFIC EIIA COMPONENT"/>
    <property type="match status" value="1"/>
</dbReference>
<dbReference type="GO" id="GO:0016740">
    <property type="term" value="F:transferase activity"/>
    <property type="evidence" value="ECO:0007669"/>
    <property type="project" value="UniProtKB-KW"/>
</dbReference>
<evidence type="ECO:0000313" key="5">
    <source>
        <dbReference type="EMBL" id="TYZ29300.1"/>
    </source>
</evidence>
<dbReference type="Proteomes" id="UP000322783">
    <property type="component" value="Unassembled WGS sequence"/>
</dbReference>
<keyword evidence="1" id="KW-0813">Transport</keyword>
<name>A0A5D6WNA7_9FIRM</name>
<gene>
    <name evidence="5" type="ORF">FZ041_06000</name>
</gene>
<evidence type="ECO:0000256" key="1">
    <source>
        <dbReference type="ARBA" id="ARBA00022448"/>
    </source>
</evidence>
<dbReference type="Pfam" id="PF02255">
    <property type="entry name" value="PTS_IIA"/>
    <property type="match status" value="1"/>
</dbReference>
<evidence type="ECO:0000256" key="2">
    <source>
        <dbReference type="ARBA" id="ARBA00022597"/>
    </source>
</evidence>